<gene>
    <name evidence="12" type="ORF">scyTo_0020370</name>
</gene>
<dbReference type="GO" id="GO:0015218">
    <property type="term" value="F:pyrimidine nucleotide transmembrane transporter activity"/>
    <property type="evidence" value="ECO:0007669"/>
    <property type="project" value="InterPro"/>
</dbReference>
<keyword evidence="4 10" id="KW-0812">Transmembrane</keyword>
<dbReference type="PANTHER" id="PTHR45829:SF4">
    <property type="entry name" value="MITOCHONDRIAL CARRIER PROTEIN RIM2"/>
    <property type="match status" value="1"/>
</dbReference>
<evidence type="ECO:0000313" key="12">
    <source>
        <dbReference type="EMBL" id="GCB75563.1"/>
    </source>
</evidence>
<keyword evidence="8" id="KW-0496">Mitochondrion</keyword>
<feature type="non-terminal residue" evidence="12">
    <location>
        <position position="1"/>
    </location>
</feature>
<dbReference type="PROSITE" id="PS50920">
    <property type="entry name" value="SOLCAR"/>
    <property type="match status" value="1"/>
</dbReference>
<dbReference type="SUPFAM" id="SSF103506">
    <property type="entry name" value="Mitochondrial carrier"/>
    <property type="match status" value="1"/>
</dbReference>
<evidence type="ECO:0000256" key="10">
    <source>
        <dbReference type="PROSITE-ProRule" id="PRU00282"/>
    </source>
</evidence>
<evidence type="ECO:0000256" key="2">
    <source>
        <dbReference type="ARBA" id="ARBA00006375"/>
    </source>
</evidence>
<evidence type="ECO:0000313" key="13">
    <source>
        <dbReference type="Proteomes" id="UP000288216"/>
    </source>
</evidence>
<proteinExistence type="inferred from homology"/>
<feature type="repeat" description="Solcar" evidence="10">
    <location>
        <begin position="1"/>
        <end position="39"/>
    </location>
</feature>
<dbReference type="GO" id="GO:1990519">
    <property type="term" value="P:pyrimidine nucleotide import into mitochondrion"/>
    <property type="evidence" value="ECO:0007669"/>
    <property type="project" value="TreeGrafter"/>
</dbReference>
<evidence type="ECO:0000256" key="1">
    <source>
        <dbReference type="ARBA" id="ARBA00004448"/>
    </source>
</evidence>
<keyword evidence="3 11" id="KW-0813">Transport</keyword>
<dbReference type="OMA" id="HICAATV"/>
<keyword evidence="7" id="KW-1133">Transmembrane helix</keyword>
<keyword evidence="6" id="KW-0999">Mitochondrion inner membrane</keyword>
<dbReference type="Proteomes" id="UP000288216">
    <property type="component" value="Unassembled WGS sequence"/>
</dbReference>
<name>A0A401PR20_SCYTO</name>
<dbReference type="InterPro" id="IPR049562">
    <property type="entry name" value="SLC25A33/36-like"/>
</dbReference>
<keyword evidence="13" id="KW-1185">Reference proteome</keyword>
<evidence type="ECO:0000256" key="7">
    <source>
        <dbReference type="ARBA" id="ARBA00022989"/>
    </source>
</evidence>
<dbReference type="InterPro" id="IPR023395">
    <property type="entry name" value="MCP_dom_sf"/>
</dbReference>
<evidence type="ECO:0000256" key="4">
    <source>
        <dbReference type="ARBA" id="ARBA00022692"/>
    </source>
</evidence>
<organism evidence="12 13">
    <name type="scientific">Scyliorhinus torazame</name>
    <name type="common">Cloudy catshark</name>
    <name type="synonym">Catulus torazame</name>
    <dbReference type="NCBI Taxonomy" id="75743"/>
    <lineage>
        <taxon>Eukaryota</taxon>
        <taxon>Metazoa</taxon>
        <taxon>Chordata</taxon>
        <taxon>Craniata</taxon>
        <taxon>Vertebrata</taxon>
        <taxon>Chondrichthyes</taxon>
        <taxon>Elasmobranchii</taxon>
        <taxon>Galeomorphii</taxon>
        <taxon>Galeoidea</taxon>
        <taxon>Carcharhiniformes</taxon>
        <taxon>Scyliorhinidae</taxon>
        <taxon>Scyliorhinus</taxon>
    </lineage>
</organism>
<comment type="caution">
    <text evidence="12">The sequence shown here is derived from an EMBL/GenBank/DDBJ whole genome shotgun (WGS) entry which is preliminary data.</text>
</comment>
<accession>A0A401PR20</accession>
<comment type="similarity">
    <text evidence="2 11">Belongs to the mitochondrial carrier (TC 2.A.29) family.</text>
</comment>
<evidence type="ECO:0000256" key="11">
    <source>
        <dbReference type="RuleBase" id="RU000488"/>
    </source>
</evidence>
<evidence type="ECO:0000256" key="8">
    <source>
        <dbReference type="ARBA" id="ARBA00023128"/>
    </source>
</evidence>
<evidence type="ECO:0000256" key="3">
    <source>
        <dbReference type="ARBA" id="ARBA00022448"/>
    </source>
</evidence>
<dbReference type="STRING" id="75743.A0A401PR20"/>
<dbReference type="GO" id="GO:0005743">
    <property type="term" value="C:mitochondrial inner membrane"/>
    <property type="evidence" value="ECO:0007669"/>
    <property type="project" value="UniProtKB-SubCell"/>
</dbReference>
<keyword evidence="5" id="KW-0677">Repeat</keyword>
<dbReference type="PANTHER" id="PTHR45829">
    <property type="entry name" value="MITOCHONDRIAL CARRIER PROTEIN RIM2"/>
    <property type="match status" value="1"/>
</dbReference>
<reference evidence="12 13" key="1">
    <citation type="journal article" date="2018" name="Nat. Ecol. Evol.">
        <title>Shark genomes provide insights into elasmobranch evolution and the origin of vertebrates.</title>
        <authorList>
            <person name="Hara Y"/>
            <person name="Yamaguchi K"/>
            <person name="Onimaru K"/>
            <person name="Kadota M"/>
            <person name="Koyanagi M"/>
            <person name="Keeley SD"/>
            <person name="Tatsumi K"/>
            <person name="Tanaka K"/>
            <person name="Motone F"/>
            <person name="Kageyama Y"/>
            <person name="Nozu R"/>
            <person name="Adachi N"/>
            <person name="Nishimura O"/>
            <person name="Nakagawa R"/>
            <person name="Tanegashima C"/>
            <person name="Kiyatake I"/>
            <person name="Matsumoto R"/>
            <person name="Murakumo K"/>
            <person name="Nishida K"/>
            <person name="Terakita A"/>
            <person name="Kuratani S"/>
            <person name="Sato K"/>
            <person name="Hyodo S Kuraku.S."/>
        </authorList>
    </citation>
    <scope>NUCLEOTIDE SEQUENCE [LARGE SCALE GENOMIC DNA]</scope>
</reference>
<comment type="subcellular location">
    <subcellularLocation>
        <location evidence="1">Mitochondrion inner membrane</location>
        <topology evidence="1">Multi-pass membrane protein</topology>
    </subcellularLocation>
</comment>
<dbReference type="OrthoDB" id="269120at2759"/>
<dbReference type="EMBL" id="BFAA01016380">
    <property type="protein sequence ID" value="GCB75563.1"/>
    <property type="molecule type" value="Genomic_DNA"/>
</dbReference>
<dbReference type="AlphaFoldDB" id="A0A401PR20"/>
<evidence type="ECO:0000256" key="6">
    <source>
        <dbReference type="ARBA" id="ARBA00022792"/>
    </source>
</evidence>
<dbReference type="Gene3D" id="1.50.40.10">
    <property type="entry name" value="Mitochondrial carrier domain"/>
    <property type="match status" value="1"/>
</dbReference>
<evidence type="ECO:0000256" key="5">
    <source>
        <dbReference type="ARBA" id="ARBA00022737"/>
    </source>
</evidence>
<dbReference type="Pfam" id="PF00153">
    <property type="entry name" value="Mito_carr"/>
    <property type="match status" value="1"/>
</dbReference>
<dbReference type="InterPro" id="IPR018108">
    <property type="entry name" value="MCP_transmembrane"/>
</dbReference>
<protein>
    <submittedName>
        <fullName evidence="12">Uncharacterized protein</fullName>
    </submittedName>
</protein>
<evidence type="ECO:0000256" key="9">
    <source>
        <dbReference type="ARBA" id="ARBA00023136"/>
    </source>
</evidence>
<sequence length="66" mass="6877">NILEKEGVRSLFRGLGPNLVGVAPTRAIYFAAYASAKEGFSRVLEPGTAMLHICAATVAGISLAQT</sequence>
<keyword evidence="9 10" id="KW-0472">Membrane</keyword>